<dbReference type="GO" id="GO:0050992">
    <property type="term" value="P:dimethylallyl diphosphate biosynthetic process"/>
    <property type="evidence" value="ECO:0007669"/>
    <property type="project" value="UniProtKB-UniRule"/>
</dbReference>
<feature type="binding site" evidence="9">
    <location>
        <position position="124"/>
    </location>
    <ligand>
        <name>isopentenyl diphosphate</name>
        <dbReference type="ChEBI" id="CHEBI:128769"/>
    </ligand>
</feature>
<evidence type="ECO:0000256" key="10">
    <source>
        <dbReference type="SAM" id="MobiDB-lite"/>
    </source>
</evidence>
<keyword evidence="12" id="KW-0808">Transferase</keyword>
<feature type="binding site" evidence="9">
    <location>
        <position position="74"/>
    </location>
    <ligand>
        <name>dimethylallyl diphosphate</name>
        <dbReference type="ChEBI" id="CHEBI:57623"/>
    </ligand>
</feature>
<keyword evidence="9" id="KW-0414">Isoprene biosynthesis</keyword>
<evidence type="ECO:0000256" key="9">
    <source>
        <dbReference type="HAMAP-Rule" id="MF_00191"/>
    </source>
</evidence>
<keyword evidence="12" id="KW-0548">Nucleotidyltransferase</keyword>
<dbReference type="GO" id="GO:0003729">
    <property type="term" value="F:mRNA binding"/>
    <property type="evidence" value="ECO:0007669"/>
    <property type="project" value="UniProtKB-ARBA"/>
</dbReference>
<dbReference type="FunFam" id="2.40.50.140:FF:000051">
    <property type="entry name" value="RNA-binding transcriptional accessory protein"/>
    <property type="match status" value="1"/>
</dbReference>
<feature type="compositionally biased region" description="Low complexity" evidence="10">
    <location>
        <begin position="301"/>
        <end position="331"/>
    </location>
</feature>
<dbReference type="CDD" id="cd05688">
    <property type="entry name" value="S1_RPS1_repeat_ec3"/>
    <property type="match status" value="1"/>
</dbReference>
<dbReference type="InterPro" id="IPR050437">
    <property type="entry name" value="Ribos_protein_bS1-like"/>
</dbReference>
<dbReference type="Gene3D" id="3.40.1010.20">
    <property type="entry name" value="4-hydroxy-3-methylbut-2-enyl diphosphate reductase, catalytic domain"/>
    <property type="match status" value="2"/>
</dbReference>
<reference evidence="13" key="1">
    <citation type="submission" date="2011-05" db="EMBL/GenBank/DDBJ databases">
        <title>Complete sequence of Desulfotomaculum kuznetsovii DSM 6115.</title>
        <authorList>
            <person name="Lucas S."/>
            <person name="Han J."/>
            <person name="Lapidus A."/>
            <person name="Cheng J.-F."/>
            <person name="Goodwin L."/>
            <person name="Pitluck S."/>
            <person name="Peters L."/>
            <person name="Mikhailova N."/>
            <person name="Lu M."/>
            <person name="Saunders E."/>
            <person name="Han C."/>
            <person name="Tapia R."/>
            <person name="Land M."/>
            <person name="Hauser L."/>
            <person name="Kyrpides N."/>
            <person name="Ivanova N."/>
            <person name="Pagani I."/>
            <person name="Nazina T."/>
            <person name="Ivanova A."/>
            <person name="Parshina S."/>
            <person name="Kuever J."/>
            <person name="Muyzer G."/>
            <person name="Plugge C."/>
            <person name="Stams A."/>
            <person name="Woyke T."/>
        </authorList>
    </citation>
    <scope>NUCLEOTIDE SEQUENCE [LARGE SCALE GENOMIC DNA]</scope>
    <source>
        <strain evidence="13">DSM 6115 / VKM B-1805 / 17</strain>
    </source>
</reference>
<dbReference type="GO" id="GO:0016114">
    <property type="term" value="P:terpenoid biosynthetic process"/>
    <property type="evidence" value="ECO:0007669"/>
    <property type="project" value="UniProtKB-UniRule"/>
</dbReference>
<feature type="region of interest" description="Disordered" evidence="10">
    <location>
        <begin position="290"/>
        <end position="362"/>
    </location>
</feature>
<dbReference type="SUPFAM" id="SSF50249">
    <property type="entry name" value="Nucleic acid-binding proteins"/>
    <property type="match status" value="4"/>
</dbReference>
<feature type="compositionally biased region" description="Basic and acidic residues" evidence="10">
    <location>
        <begin position="705"/>
        <end position="721"/>
    </location>
</feature>
<comment type="function">
    <text evidence="8">Binds mRNA; thus facilitating recognition of the initiation point. It is needed to translate mRNA with a short Shine-Dalgarno (SD) purine-rich sequence.</text>
</comment>
<feature type="binding site" evidence="9">
    <location>
        <position position="220"/>
    </location>
    <ligand>
        <name>(2E)-4-hydroxy-3-methylbut-2-enyl diphosphate</name>
        <dbReference type="ChEBI" id="CHEBI:128753"/>
    </ligand>
</feature>
<name>A0AAU8PBA4_DESK7</name>
<feature type="binding site" evidence="9">
    <location>
        <position position="96"/>
    </location>
    <ligand>
        <name>[4Fe-4S] cluster</name>
        <dbReference type="ChEBI" id="CHEBI:49883"/>
    </ligand>
</feature>
<feature type="domain" description="S1 motif" evidence="11">
    <location>
        <begin position="546"/>
        <end position="614"/>
    </location>
</feature>
<feature type="domain" description="S1 motif" evidence="11">
    <location>
        <begin position="460"/>
        <end position="525"/>
    </location>
</feature>
<feature type="binding site" evidence="9">
    <location>
        <position position="262"/>
    </location>
    <ligand>
        <name>isopentenyl diphosphate</name>
        <dbReference type="ChEBI" id="CHEBI:128769"/>
    </ligand>
</feature>
<comment type="pathway">
    <text evidence="9">Isoprenoid biosynthesis; dimethylallyl diphosphate biosynthesis; dimethylallyl diphosphate from (2E)-4-hydroxy-3-methylbutenyl diphosphate: step 1/1.</text>
</comment>
<feature type="compositionally biased region" description="Polar residues" evidence="10">
    <location>
        <begin position="343"/>
        <end position="355"/>
    </location>
</feature>
<dbReference type="GO" id="GO:0005737">
    <property type="term" value="C:cytoplasm"/>
    <property type="evidence" value="ECO:0007669"/>
    <property type="project" value="UniProtKB-ARBA"/>
</dbReference>
<dbReference type="InterPro" id="IPR003451">
    <property type="entry name" value="LytB/IspH"/>
</dbReference>
<feature type="binding site" evidence="9">
    <location>
        <position position="12"/>
    </location>
    <ligand>
        <name>[4Fe-4S] cluster</name>
        <dbReference type="ChEBI" id="CHEBI:49883"/>
    </ligand>
</feature>
<dbReference type="CDD" id="cd05687">
    <property type="entry name" value="S1_RPS1_repeat_ec1_hs1"/>
    <property type="match status" value="1"/>
</dbReference>
<dbReference type="SMART" id="SM00316">
    <property type="entry name" value="S1"/>
    <property type="match status" value="4"/>
</dbReference>
<dbReference type="Pfam" id="PF02401">
    <property type="entry name" value="LYTB"/>
    <property type="match status" value="1"/>
</dbReference>
<dbReference type="GO" id="GO:0046872">
    <property type="term" value="F:metal ion binding"/>
    <property type="evidence" value="ECO:0007669"/>
    <property type="project" value="UniProtKB-KW"/>
</dbReference>
<keyword evidence="6 9" id="KW-0411">Iron-sulfur</keyword>
<comment type="cofactor">
    <cofactor evidence="9">
        <name>[4Fe-4S] cluster</name>
        <dbReference type="ChEBI" id="CHEBI:49883"/>
    </cofactor>
    <text evidence="9">Binds 1 [4Fe-4S] cluster per subunit.</text>
</comment>
<feature type="region of interest" description="Disordered" evidence="10">
    <location>
        <begin position="705"/>
        <end position="725"/>
    </location>
</feature>
<comment type="similarity">
    <text evidence="9">Belongs to the IspH family.</text>
</comment>
<keyword evidence="3 9" id="KW-0479">Metal-binding</keyword>
<dbReference type="Gene3D" id="2.40.50.140">
    <property type="entry name" value="Nucleic acid-binding proteins"/>
    <property type="match status" value="4"/>
</dbReference>
<evidence type="ECO:0000313" key="13">
    <source>
        <dbReference type="Proteomes" id="UP000009229"/>
    </source>
</evidence>
<feature type="binding site" evidence="9">
    <location>
        <position position="74"/>
    </location>
    <ligand>
        <name>(2E)-4-hydroxy-3-methylbut-2-enyl diphosphate</name>
        <dbReference type="ChEBI" id="CHEBI:128753"/>
    </ligand>
</feature>
<evidence type="ECO:0000256" key="4">
    <source>
        <dbReference type="ARBA" id="ARBA00022980"/>
    </source>
</evidence>
<comment type="catalytic activity">
    <reaction evidence="9">
        <text>isopentenyl diphosphate + 2 oxidized [2Fe-2S]-[ferredoxin] + H2O = (2E)-4-hydroxy-3-methylbut-2-enyl diphosphate + 2 reduced [2Fe-2S]-[ferredoxin] + 2 H(+)</text>
        <dbReference type="Rhea" id="RHEA:24488"/>
        <dbReference type="Rhea" id="RHEA-COMP:10000"/>
        <dbReference type="Rhea" id="RHEA-COMP:10001"/>
        <dbReference type="ChEBI" id="CHEBI:15377"/>
        <dbReference type="ChEBI" id="CHEBI:15378"/>
        <dbReference type="ChEBI" id="CHEBI:33737"/>
        <dbReference type="ChEBI" id="CHEBI:33738"/>
        <dbReference type="ChEBI" id="CHEBI:128753"/>
        <dbReference type="ChEBI" id="CHEBI:128769"/>
        <dbReference type="EC" id="1.17.7.4"/>
    </reaction>
</comment>
<dbReference type="CDD" id="cd13944">
    <property type="entry name" value="lytB_ispH"/>
    <property type="match status" value="1"/>
</dbReference>
<evidence type="ECO:0000256" key="7">
    <source>
        <dbReference type="ARBA" id="ARBA00023274"/>
    </source>
</evidence>
<evidence type="ECO:0000259" key="11">
    <source>
        <dbReference type="PROSITE" id="PS50126"/>
    </source>
</evidence>
<feature type="binding site" evidence="9">
    <location>
        <position position="41"/>
    </location>
    <ligand>
        <name>dimethylallyl diphosphate</name>
        <dbReference type="ChEBI" id="CHEBI:57623"/>
    </ligand>
</feature>
<protein>
    <recommendedName>
        <fullName evidence="9">4-hydroxy-3-methylbut-2-enyl diphosphate reductase</fullName>
        <shortName evidence="9">HMBPP reductase</shortName>
        <ecNumber evidence="9">1.17.7.4</ecNumber>
    </recommendedName>
</protein>
<feature type="binding site" evidence="9">
    <location>
        <position position="218"/>
    </location>
    <ligand>
        <name>(2E)-4-hydroxy-3-methylbut-2-enyl diphosphate</name>
        <dbReference type="ChEBI" id="CHEBI:128753"/>
    </ligand>
</feature>
<comment type="caution">
    <text evidence="9">Lacks conserved residue(s) required for the propagation of feature annotation.</text>
</comment>
<dbReference type="PROSITE" id="PS50126">
    <property type="entry name" value="S1"/>
    <property type="match status" value="4"/>
</dbReference>
<feature type="binding site" evidence="9">
    <location>
        <position position="190"/>
    </location>
    <ligand>
        <name>[4Fe-4S] cluster</name>
        <dbReference type="ChEBI" id="CHEBI:49883"/>
    </ligand>
</feature>
<feature type="domain" description="S1 motif" evidence="11">
    <location>
        <begin position="631"/>
        <end position="700"/>
    </location>
</feature>
<dbReference type="InterPro" id="IPR035104">
    <property type="entry name" value="Ribosomal_protein_S1-like"/>
</dbReference>
<keyword evidence="9 12" id="KW-0560">Oxidoreductase</keyword>
<accession>A0AAU8PBA4</accession>
<feature type="binding site" evidence="9">
    <location>
        <position position="162"/>
    </location>
    <ligand>
        <name>(2E)-4-hydroxy-3-methylbut-2-enyl diphosphate</name>
        <dbReference type="ChEBI" id="CHEBI:128753"/>
    </ligand>
</feature>
<dbReference type="CDD" id="cd04465">
    <property type="entry name" value="S1_RPS1_repeat_ec2_hs2"/>
    <property type="match status" value="1"/>
</dbReference>
<dbReference type="FunFam" id="2.40.50.140:FF:000103">
    <property type="entry name" value="protein RRP5 homolog"/>
    <property type="match status" value="1"/>
</dbReference>
<feature type="binding site" evidence="9">
    <location>
        <position position="218"/>
    </location>
    <ligand>
        <name>dimethylallyl diphosphate</name>
        <dbReference type="ChEBI" id="CHEBI:57623"/>
    </ligand>
</feature>
<feature type="binding site" evidence="9">
    <location>
        <position position="262"/>
    </location>
    <ligand>
        <name>(2E)-4-hydroxy-3-methylbut-2-enyl diphosphate</name>
        <dbReference type="ChEBI" id="CHEBI:128753"/>
    </ligand>
</feature>
<feature type="binding site" evidence="9">
    <location>
        <position position="41"/>
    </location>
    <ligand>
        <name>isopentenyl diphosphate</name>
        <dbReference type="ChEBI" id="CHEBI:128769"/>
    </ligand>
</feature>
<evidence type="ECO:0000313" key="12">
    <source>
        <dbReference type="EMBL" id="AEG15407.1"/>
    </source>
</evidence>
<gene>
    <name evidence="9" type="primary">ispH</name>
    <name evidence="12" type="ordered locus">Desku_1844</name>
</gene>
<dbReference type="GO" id="GO:0006412">
    <property type="term" value="P:translation"/>
    <property type="evidence" value="ECO:0007669"/>
    <property type="project" value="TreeGrafter"/>
</dbReference>
<feature type="binding site" evidence="9">
    <location>
        <position position="262"/>
    </location>
    <ligand>
        <name>dimethylallyl diphosphate</name>
        <dbReference type="ChEBI" id="CHEBI:57623"/>
    </ligand>
</feature>
<evidence type="ECO:0000256" key="5">
    <source>
        <dbReference type="ARBA" id="ARBA00023004"/>
    </source>
</evidence>
<dbReference type="GO" id="GO:0051745">
    <property type="term" value="F:4-hydroxy-3-methylbut-2-enyl diphosphate reductase activity"/>
    <property type="evidence" value="ECO:0007669"/>
    <property type="project" value="UniProtKB-UniRule"/>
</dbReference>
<dbReference type="GO" id="GO:0003735">
    <property type="term" value="F:structural constituent of ribosome"/>
    <property type="evidence" value="ECO:0007669"/>
    <property type="project" value="TreeGrafter"/>
</dbReference>
<sequence>MQVRRAEKAGFCFGVKRALNLAMITTRERDGPVYCLGPLIHNPQVMEKLAAAGIQEIAGVEEARPGGKLIIRSHGVGPGILAAARERDLKVVDATCPFVGRAQKLAHSEAAGGTLVVVVGDKNHPEVQGIVDWTGGRAVVVEGPQEAQKLPAVAHMAVLAQTTQPLANFQAVVDVLQQKAGQLKVYNTICHATGARQQAALELAREVDVMVVVGGASSANTRKLAALCRQAGVPTYQVETARELDPAWFRGVKVAGLTAGASTPDWIIEEVERRMKELGEMVAVEENIKDTSVAGEEGQMAAPGGAAGETAGEAPHAAQDTTASAAAREAAQGIPAADGATGATPSIEENATETASGEEGMKEAVEVKSLRPGQIVKGVVVQVGTDEVLVDVGAKSEGIIPLRELSCYNVSSPAEVVKVGDEIEVAVIKAEDNEGRLILSKERADAERAWVKLNEHLESGEPVEGTVREVVKGGLLVDVGLRAFLPASLVERGYVEDLSKYVGETVRAKVIELNRGRRKVILSRKAVLEEDAVRKRREMLESLQEGQVVRGVVRRLTSFGAFVDIGGVDGLLHISEMAWYRVNHPSEVVNVGDEIDVMVLRVDRENEKISLGLRQVLPNPWDNVEEKYPVGSIVRAKVVRLAPFGAFVQLEPGVEGLVHISHLADRHVATPDEVVQEGDEVEVKVLNVDRAEKRIRLSIREVNRERERESRRAKEPRHQHTDNGASVTIGEVVGDLFEK</sequence>
<dbReference type="PANTHER" id="PTHR10724:SF7">
    <property type="entry name" value="SMALL RIBOSOMAL SUBUNIT PROTEIN BS1C"/>
    <property type="match status" value="1"/>
</dbReference>
<dbReference type="InterPro" id="IPR012340">
    <property type="entry name" value="NA-bd_OB-fold"/>
</dbReference>
<dbReference type="GO" id="GO:0051539">
    <property type="term" value="F:4 iron, 4 sulfur cluster binding"/>
    <property type="evidence" value="ECO:0007669"/>
    <property type="project" value="UniProtKB-UniRule"/>
</dbReference>
<feature type="domain" description="S1 motif" evidence="11">
    <location>
        <begin position="373"/>
        <end position="442"/>
    </location>
</feature>
<feature type="binding site" evidence="9">
    <location>
        <position position="124"/>
    </location>
    <ligand>
        <name>dimethylallyl diphosphate</name>
        <dbReference type="ChEBI" id="CHEBI:57623"/>
    </ligand>
</feature>
<feature type="binding site" evidence="9">
    <location>
        <position position="74"/>
    </location>
    <ligand>
        <name>isopentenyl diphosphate</name>
        <dbReference type="ChEBI" id="CHEBI:128769"/>
    </ligand>
</feature>
<evidence type="ECO:0000256" key="1">
    <source>
        <dbReference type="ARBA" id="ARBA00006767"/>
    </source>
</evidence>
<keyword evidence="7" id="KW-0687">Ribonucleoprotein</keyword>
<keyword evidence="13" id="KW-1185">Reference proteome</keyword>
<dbReference type="Pfam" id="PF00575">
    <property type="entry name" value="S1"/>
    <property type="match status" value="4"/>
</dbReference>
<proteinExistence type="inferred from homology"/>
<dbReference type="PANTHER" id="PTHR10724">
    <property type="entry name" value="30S RIBOSOMAL PROTEIN S1"/>
    <property type="match status" value="1"/>
</dbReference>
<evidence type="ECO:0000256" key="8">
    <source>
        <dbReference type="ARBA" id="ARBA00025604"/>
    </source>
</evidence>
<evidence type="ECO:0000256" key="2">
    <source>
        <dbReference type="ARBA" id="ARBA00022485"/>
    </source>
</evidence>
<dbReference type="RefSeq" id="WP_013822921.1">
    <property type="nucleotide sequence ID" value="NC_015573.1"/>
</dbReference>
<feature type="binding site" evidence="9">
    <location>
        <position position="41"/>
    </location>
    <ligand>
        <name>(2E)-4-hydroxy-3-methylbut-2-enyl diphosphate</name>
        <dbReference type="ChEBI" id="CHEBI:128753"/>
    </ligand>
</feature>
<feature type="binding site" evidence="9">
    <location>
        <position position="220"/>
    </location>
    <ligand>
        <name>dimethylallyl diphosphate</name>
        <dbReference type="ChEBI" id="CHEBI:57623"/>
    </ligand>
</feature>
<evidence type="ECO:0000256" key="3">
    <source>
        <dbReference type="ARBA" id="ARBA00022723"/>
    </source>
</evidence>
<comment type="catalytic activity">
    <reaction evidence="9">
        <text>dimethylallyl diphosphate + 2 oxidized [2Fe-2S]-[ferredoxin] + H2O = (2E)-4-hydroxy-3-methylbut-2-enyl diphosphate + 2 reduced [2Fe-2S]-[ferredoxin] + 2 H(+)</text>
        <dbReference type="Rhea" id="RHEA:24825"/>
        <dbReference type="Rhea" id="RHEA-COMP:10000"/>
        <dbReference type="Rhea" id="RHEA-COMP:10001"/>
        <dbReference type="ChEBI" id="CHEBI:15377"/>
        <dbReference type="ChEBI" id="CHEBI:15378"/>
        <dbReference type="ChEBI" id="CHEBI:33737"/>
        <dbReference type="ChEBI" id="CHEBI:33738"/>
        <dbReference type="ChEBI" id="CHEBI:57623"/>
        <dbReference type="ChEBI" id="CHEBI:128753"/>
        <dbReference type="EC" id="1.17.7.4"/>
    </reaction>
</comment>
<comment type="pathway">
    <text evidence="9">Isoprenoid biosynthesis; isopentenyl diphosphate biosynthesis via DXP pathway; isopentenyl diphosphate from 1-deoxy-D-xylulose 5-phosphate: step 6/6.</text>
</comment>
<dbReference type="PRINTS" id="PR00681">
    <property type="entry name" value="RIBOSOMALS1"/>
</dbReference>
<dbReference type="GO" id="GO:0016779">
    <property type="term" value="F:nucleotidyltransferase activity"/>
    <property type="evidence" value="ECO:0007669"/>
    <property type="project" value="UniProtKB-KW"/>
</dbReference>
<comment type="function">
    <text evidence="9">Catalyzes the conversion of 1-hydroxy-2-methyl-2-(E)-butenyl 4-diphosphate (HMBPP) into a mixture of isopentenyl diphosphate (IPP) and dimethylallyl diphosphate (DMAPP). Acts in the terminal step of the DOXP/MEP pathway for isoprenoid precursor biosynthesis.</text>
</comment>
<feature type="binding site" evidence="9">
    <location>
        <position position="124"/>
    </location>
    <ligand>
        <name>(2E)-4-hydroxy-3-methylbut-2-enyl diphosphate</name>
        <dbReference type="ChEBI" id="CHEBI:128753"/>
    </ligand>
</feature>
<dbReference type="InterPro" id="IPR003029">
    <property type="entry name" value="S1_domain"/>
</dbReference>
<dbReference type="NCBIfam" id="NF000907">
    <property type="entry name" value="PRK00087.1"/>
    <property type="match status" value="1"/>
</dbReference>
<dbReference type="NCBIfam" id="TIGR00216">
    <property type="entry name" value="ispH_lytB"/>
    <property type="match status" value="1"/>
</dbReference>
<dbReference type="NCBIfam" id="NF005208">
    <property type="entry name" value="PRK06676.1"/>
    <property type="match status" value="1"/>
</dbReference>
<dbReference type="AlphaFoldDB" id="A0AAU8PBA4"/>
<keyword evidence="5 9" id="KW-0408">Iron</keyword>
<dbReference type="HAMAP" id="MF_00191">
    <property type="entry name" value="IspH"/>
    <property type="match status" value="1"/>
</dbReference>
<dbReference type="KEGG" id="dku:Desku_1844"/>
<feature type="active site" description="Proton donor" evidence="9">
    <location>
        <position position="126"/>
    </location>
</feature>
<organism evidence="12 13">
    <name type="scientific">Desulfofundulus kuznetsovii (strain DSM 6115 / VKM B-1805 / 17)</name>
    <name type="common">Desulfotomaculum kuznetsovii</name>
    <dbReference type="NCBI Taxonomy" id="760568"/>
    <lineage>
        <taxon>Bacteria</taxon>
        <taxon>Bacillati</taxon>
        <taxon>Bacillota</taxon>
        <taxon>Clostridia</taxon>
        <taxon>Eubacteriales</taxon>
        <taxon>Peptococcaceae</taxon>
        <taxon>Desulfofundulus</taxon>
    </lineage>
</organism>
<dbReference type="EMBL" id="CP002770">
    <property type="protein sequence ID" value="AEG15407.1"/>
    <property type="molecule type" value="Genomic_DNA"/>
</dbReference>
<feature type="binding site" evidence="9">
    <location>
        <position position="218"/>
    </location>
    <ligand>
        <name>isopentenyl diphosphate</name>
        <dbReference type="ChEBI" id="CHEBI:128769"/>
    </ligand>
</feature>
<dbReference type="Proteomes" id="UP000009229">
    <property type="component" value="Chromosome"/>
</dbReference>
<keyword evidence="2 9" id="KW-0004">4Fe-4S</keyword>
<dbReference type="GO" id="GO:0019288">
    <property type="term" value="P:isopentenyl diphosphate biosynthetic process, methylerythritol 4-phosphate pathway"/>
    <property type="evidence" value="ECO:0007669"/>
    <property type="project" value="UniProtKB-UniRule"/>
</dbReference>
<evidence type="ECO:0000256" key="6">
    <source>
        <dbReference type="ARBA" id="ARBA00023014"/>
    </source>
</evidence>
<dbReference type="Gene3D" id="3.40.50.11270">
    <property type="match status" value="1"/>
</dbReference>
<dbReference type="EC" id="1.17.7.4" evidence="9"/>
<comment type="similarity">
    <text evidence="1">Belongs to the bacterial ribosomal protein bS1 family.</text>
</comment>
<feature type="binding site" evidence="9">
    <location>
        <position position="220"/>
    </location>
    <ligand>
        <name>isopentenyl diphosphate</name>
        <dbReference type="ChEBI" id="CHEBI:128769"/>
    </ligand>
</feature>
<keyword evidence="4" id="KW-0689">Ribosomal protein</keyword>